<keyword evidence="4" id="KW-1185">Reference proteome</keyword>
<gene>
    <name evidence="3" type="ORF">D0Y65_038255</name>
</gene>
<proteinExistence type="predicted"/>
<evidence type="ECO:0000313" key="3">
    <source>
        <dbReference type="EMBL" id="RZB68404.1"/>
    </source>
</evidence>
<organism evidence="3 4">
    <name type="scientific">Glycine soja</name>
    <name type="common">Wild soybean</name>
    <dbReference type="NCBI Taxonomy" id="3848"/>
    <lineage>
        <taxon>Eukaryota</taxon>
        <taxon>Viridiplantae</taxon>
        <taxon>Streptophyta</taxon>
        <taxon>Embryophyta</taxon>
        <taxon>Tracheophyta</taxon>
        <taxon>Spermatophyta</taxon>
        <taxon>Magnoliopsida</taxon>
        <taxon>eudicotyledons</taxon>
        <taxon>Gunneridae</taxon>
        <taxon>Pentapetalae</taxon>
        <taxon>rosids</taxon>
        <taxon>fabids</taxon>
        <taxon>Fabales</taxon>
        <taxon>Fabaceae</taxon>
        <taxon>Papilionoideae</taxon>
        <taxon>50 kb inversion clade</taxon>
        <taxon>NPAAA clade</taxon>
        <taxon>indigoferoid/millettioid clade</taxon>
        <taxon>Phaseoleae</taxon>
        <taxon>Glycine</taxon>
        <taxon>Glycine subgen. Soja</taxon>
    </lineage>
</organism>
<dbReference type="EMBL" id="QZWG01000014">
    <property type="protein sequence ID" value="RZB68404.1"/>
    <property type="molecule type" value="Genomic_DNA"/>
</dbReference>
<name>A0A445H443_GLYSO</name>
<feature type="transmembrane region" description="Helical" evidence="2">
    <location>
        <begin position="133"/>
        <end position="152"/>
    </location>
</feature>
<evidence type="ECO:0000256" key="2">
    <source>
        <dbReference type="SAM" id="Phobius"/>
    </source>
</evidence>
<keyword evidence="2" id="KW-0812">Transmembrane</keyword>
<keyword evidence="2" id="KW-1133">Transmembrane helix</keyword>
<evidence type="ECO:0000256" key="1">
    <source>
        <dbReference type="SAM" id="MobiDB-lite"/>
    </source>
</evidence>
<feature type="transmembrane region" description="Helical" evidence="2">
    <location>
        <begin position="98"/>
        <end position="118"/>
    </location>
</feature>
<keyword evidence="2" id="KW-0472">Membrane</keyword>
<accession>A0A445H443</accession>
<sequence length="179" mass="19600">MAPLVQGLVARGGHGAGDDTTMSMEEAKLIFTKGELKEVSEEVAKYKFTFIGFLIPNTCCCTTLFVNAYKNVLAVVVKIDFSFLEVDKIKQYLKMLKFILILVNNYEILSIGQSIYLFNIHVTSLGGSDPSKFVVVVVVVVVAAALATEFGAPTTTKEKEKKEELGEESNDDITHPLGN</sequence>
<comment type="caution">
    <text evidence="3">The sequence shown here is derived from an EMBL/GenBank/DDBJ whole genome shotgun (WGS) entry which is preliminary data.</text>
</comment>
<dbReference type="Proteomes" id="UP000289340">
    <property type="component" value="Chromosome 14"/>
</dbReference>
<feature type="region of interest" description="Disordered" evidence="1">
    <location>
        <begin position="155"/>
        <end position="179"/>
    </location>
</feature>
<reference evidence="3 4" key="1">
    <citation type="submission" date="2018-09" db="EMBL/GenBank/DDBJ databases">
        <title>A high-quality reference genome of wild soybean provides a powerful tool to mine soybean genomes.</title>
        <authorList>
            <person name="Xie M."/>
            <person name="Chung C.Y.L."/>
            <person name="Li M.-W."/>
            <person name="Wong F.-L."/>
            <person name="Chan T.-F."/>
            <person name="Lam H.-M."/>
        </authorList>
    </citation>
    <scope>NUCLEOTIDE SEQUENCE [LARGE SCALE GENOMIC DNA]</scope>
    <source>
        <strain evidence="4">cv. W05</strain>
        <tissue evidence="3">Hypocotyl of etiolated seedlings</tissue>
    </source>
</reference>
<dbReference type="AlphaFoldDB" id="A0A445H443"/>
<evidence type="ECO:0000313" key="4">
    <source>
        <dbReference type="Proteomes" id="UP000289340"/>
    </source>
</evidence>
<protein>
    <submittedName>
        <fullName evidence="3">Uncharacterized protein</fullName>
    </submittedName>
</protein>